<evidence type="ECO:0000313" key="2">
    <source>
        <dbReference type="EMBL" id="GGK68549.1"/>
    </source>
</evidence>
<gene>
    <name evidence="2" type="ORF">GCM10011591_45830</name>
</gene>
<dbReference type="AlphaFoldDB" id="A0A917QU64"/>
<dbReference type="EMBL" id="BMMW01000007">
    <property type="protein sequence ID" value="GGK68549.1"/>
    <property type="molecule type" value="Genomic_DNA"/>
</dbReference>
<accession>A0A917QU64</accession>
<reference evidence="2" key="1">
    <citation type="journal article" date="2014" name="Int. J. Syst. Evol. Microbiol.">
        <title>Complete genome sequence of Corynebacterium casei LMG S-19264T (=DSM 44701T), isolated from a smear-ripened cheese.</title>
        <authorList>
            <consortium name="US DOE Joint Genome Institute (JGI-PGF)"/>
            <person name="Walter F."/>
            <person name="Albersmeier A."/>
            <person name="Kalinowski J."/>
            <person name="Ruckert C."/>
        </authorList>
    </citation>
    <scope>NUCLEOTIDE SEQUENCE</scope>
    <source>
        <strain evidence="2">CGMCC 4.7278</strain>
    </source>
</reference>
<evidence type="ECO:0000256" key="1">
    <source>
        <dbReference type="SAM" id="MobiDB-lite"/>
    </source>
</evidence>
<dbReference type="RefSeq" id="WP_188831148.1">
    <property type="nucleotide sequence ID" value="NZ_BMMW01000007.1"/>
</dbReference>
<dbReference type="Proteomes" id="UP000612956">
    <property type="component" value="Unassembled WGS sequence"/>
</dbReference>
<proteinExistence type="predicted"/>
<comment type="caution">
    <text evidence="2">The sequence shown here is derived from an EMBL/GenBank/DDBJ whole genome shotgun (WGS) entry which is preliminary data.</text>
</comment>
<reference evidence="2" key="2">
    <citation type="submission" date="2020-09" db="EMBL/GenBank/DDBJ databases">
        <authorList>
            <person name="Sun Q."/>
            <person name="Zhou Y."/>
        </authorList>
    </citation>
    <scope>NUCLEOTIDE SEQUENCE</scope>
    <source>
        <strain evidence="2">CGMCC 4.7278</strain>
    </source>
</reference>
<organism evidence="2 3">
    <name type="scientific">Nocardia camponoti</name>
    <dbReference type="NCBI Taxonomy" id="1616106"/>
    <lineage>
        <taxon>Bacteria</taxon>
        <taxon>Bacillati</taxon>
        <taxon>Actinomycetota</taxon>
        <taxon>Actinomycetes</taxon>
        <taxon>Mycobacteriales</taxon>
        <taxon>Nocardiaceae</taxon>
        <taxon>Nocardia</taxon>
    </lineage>
</organism>
<evidence type="ECO:0000313" key="3">
    <source>
        <dbReference type="Proteomes" id="UP000612956"/>
    </source>
</evidence>
<keyword evidence="3" id="KW-1185">Reference proteome</keyword>
<name>A0A917QU64_9NOCA</name>
<protein>
    <submittedName>
        <fullName evidence="2">Uncharacterized protein</fullName>
    </submittedName>
</protein>
<feature type="region of interest" description="Disordered" evidence="1">
    <location>
        <begin position="1"/>
        <end position="22"/>
    </location>
</feature>
<sequence>MTSERDDPPSQNLATTSAPSPATTFAAMPRSRLVRELETLPPDQLRVIGLGPSILLLLDVVVAVAHVVVDDSDPRPLSERFDWLEEVTAPLDATEELDEFLQRLTAMPELEVDRWGKRLTDNGWQLFAKRFLGAARYDRLAKAYRADAAAVTALLRWLNEKIQPFAVAFDDLMAYVPEKKVRTLLGQSGDGATSVVRGLLALDSVLTGLIEVDFDLRAMDSRPVETAGDLSQLIADLRTLAAGPTRTLLNEMSTRLSNKLIGARQAMETSVDGVSQAACSLTELIDRLMRQAFPNEIVMGWIERSPGRKLKDLTYRKNDDPANELLPTKRATALCFIYGGRIVDEPSPFHDAAATAVVEMRFQLERLKHADSGDPAEKEGIARLAFGVEAFLTLAIRIGWFALEADQLQEIRTRLAA</sequence>